<protein>
    <submittedName>
        <fullName evidence="2">SRPBCC domain-containing protein</fullName>
    </submittedName>
</protein>
<proteinExistence type="predicted"/>
<gene>
    <name evidence="2" type="ORF">KTO63_03845</name>
</gene>
<dbReference type="Pfam" id="PF08327">
    <property type="entry name" value="AHSA1"/>
    <property type="match status" value="1"/>
</dbReference>
<dbReference type="InterPro" id="IPR013538">
    <property type="entry name" value="ASHA1/2-like_C"/>
</dbReference>
<accession>A0A9E2W3H9</accession>
<keyword evidence="3" id="KW-1185">Reference proteome</keyword>
<dbReference type="AlphaFoldDB" id="A0A9E2W3H9"/>
<sequence length="105" mass="12096">MNMTCSTAVNGSSLCHGPEGGNYENECVFIKVEEGKQIAWYRISKPLFQSLVTFEPVSEMKTKIVFKMLFDTKEECDKIRSFAPEKNEENFDRLERELESMKVTA</sequence>
<dbReference type="RefSeq" id="WP_217789828.1">
    <property type="nucleotide sequence ID" value="NZ_JAHSPG010000002.1"/>
</dbReference>
<evidence type="ECO:0000313" key="3">
    <source>
        <dbReference type="Proteomes" id="UP000812270"/>
    </source>
</evidence>
<comment type="caution">
    <text evidence="2">The sequence shown here is derived from an EMBL/GenBank/DDBJ whole genome shotgun (WGS) entry which is preliminary data.</text>
</comment>
<dbReference type="EMBL" id="JAHSPG010000002">
    <property type="protein sequence ID" value="MBV4356268.1"/>
    <property type="molecule type" value="Genomic_DNA"/>
</dbReference>
<dbReference type="Proteomes" id="UP000812270">
    <property type="component" value="Unassembled WGS sequence"/>
</dbReference>
<reference evidence="2" key="1">
    <citation type="submission" date="2021-06" db="EMBL/GenBank/DDBJ databases">
        <authorList>
            <person name="Huq M.A."/>
        </authorList>
    </citation>
    <scope>NUCLEOTIDE SEQUENCE</scope>
    <source>
        <strain evidence="2">MAH-26</strain>
    </source>
</reference>
<organism evidence="2 3">
    <name type="scientific">Pinibacter aurantiacus</name>
    <dbReference type="NCBI Taxonomy" id="2851599"/>
    <lineage>
        <taxon>Bacteria</taxon>
        <taxon>Pseudomonadati</taxon>
        <taxon>Bacteroidota</taxon>
        <taxon>Chitinophagia</taxon>
        <taxon>Chitinophagales</taxon>
        <taxon>Chitinophagaceae</taxon>
        <taxon>Pinibacter</taxon>
    </lineage>
</organism>
<name>A0A9E2W3H9_9BACT</name>
<evidence type="ECO:0000259" key="1">
    <source>
        <dbReference type="Pfam" id="PF08327"/>
    </source>
</evidence>
<evidence type="ECO:0000313" key="2">
    <source>
        <dbReference type="EMBL" id="MBV4356268.1"/>
    </source>
</evidence>
<feature type="domain" description="Activator of Hsp90 ATPase homologue 1/2-like C-terminal" evidence="1">
    <location>
        <begin position="16"/>
        <end position="99"/>
    </location>
</feature>